<proteinExistence type="predicted"/>
<dbReference type="OrthoDB" id="5599163at2759"/>
<dbReference type="EMBL" id="KB469317">
    <property type="protein sequence ID" value="EPQ50335.1"/>
    <property type="molecule type" value="Genomic_DNA"/>
</dbReference>
<evidence type="ECO:0000256" key="1">
    <source>
        <dbReference type="SAM" id="MobiDB-lite"/>
    </source>
</evidence>
<dbReference type="eggNOG" id="ENOG502RSH8">
    <property type="taxonomic scope" value="Eukaryota"/>
</dbReference>
<organism evidence="2 3">
    <name type="scientific">Gloeophyllum trabeum (strain ATCC 11539 / FP-39264 / Madison 617)</name>
    <name type="common">Brown rot fungus</name>
    <dbReference type="NCBI Taxonomy" id="670483"/>
    <lineage>
        <taxon>Eukaryota</taxon>
        <taxon>Fungi</taxon>
        <taxon>Dikarya</taxon>
        <taxon>Basidiomycota</taxon>
        <taxon>Agaricomycotina</taxon>
        <taxon>Agaricomycetes</taxon>
        <taxon>Gloeophyllales</taxon>
        <taxon>Gloeophyllaceae</taxon>
        <taxon>Gloeophyllum</taxon>
    </lineage>
</organism>
<feature type="compositionally biased region" description="Pro residues" evidence="1">
    <location>
        <begin position="1"/>
        <end position="11"/>
    </location>
</feature>
<evidence type="ECO:0000313" key="3">
    <source>
        <dbReference type="Proteomes" id="UP000030669"/>
    </source>
</evidence>
<feature type="non-terminal residue" evidence="2">
    <location>
        <position position="112"/>
    </location>
</feature>
<gene>
    <name evidence="2" type="ORF">GLOTRDRAFT_18840</name>
</gene>
<dbReference type="AlphaFoldDB" id="S7R7H9"/>
<dbReference type="GeneID" id="19304966"/>
<dbReference type="Proteomes" id="UP000030669">
    <property type="component" value="Unassembled WGS sequence"/>
</dbReference>
<protein>
    <submittedName>
        <fullName evidence="2">Uncharacterized protein</fullName>
    </submittedName>
</protein>
<dbReference type="HOGENOM" id="CLU_092523_1_1_1"/>
<feature type="region of interest" description="Disordered" evidence="1">
    <location>
        <begin position="1"/>
        <end position="22"/>
    </location>
</feature>
<reference evidence="2 3" key="1">
    <citation type="journal article" date="2012" name="Science">
        <title>The Paleozoic origin of enzymatic lignin decomposition reconstructed from 31 fungal genomes.</title>
        <authorList>
            <person name="Floudas D."/>
            <person name="Binder M."/>
            <person name="Riley R."/>
            <person name="Barry K."/>
            <person name="Blanchette R.A."/>
            <person name="Henrissat B."/>
            <person name="Martinez A.T."/>
            <person name="Otillar R."/>
            <person name="Spatafora J.W."/>
            <person name="Yadav J.S."/>
            <person name="Aerts A."/>
            <person name="Benoit I."/>
            <person name="Boyd A."/>
            <person name="Carlson A."/>
            <person name="Copeland A."/>
            <person name="Coutinho P.M."/>
            <person name="de Vries R.P."/>
            <person name="Ferreira P."/>
            <person name="Findley K."/>
            <person name="Foster B."/>
            <person name="Gaskell J."/>
            <person name="Glotzer D."/>
            <person name="Gorecki P."/>
            <person name="Heitman J."/>
            <person name="Hesse C."/>
            <person name="Hori C."/>
            <person name="Igarashi K."/>
            <person name="Jurgens J.A."/>
            <person name="Kallen N."/>
            <person name="Kersten P."/>
            <person name="Kohler A."/>
            <person name="Kuees U."/>
            <person name="Kumar T.K.A."/>
            <person name="Kuo A."/>
            <person name="LaButti K."/>
            <person name="Larrondo L.F."/>
            <person name="Lindquist E."/>
            <person name="Ling A."/>
            <person name="Lombard V."/>
            <person name="Lucas S."/>
            <person name="Lundell T."/>
            <person name="Martin R."/>
            <person name="McLaughlin D.J."/>
            <person name="Morgenstern I."/>
            <person name="Morin E."/>
            <person name="Murat C."/>
            <person name="Nagy L.G."/>
            <person name="Nolan M."/>
            <person name="Ohm R.A."/>
            <person name="Patyshakuliyeva A."/>
            <person name="Rokas A."/>
            <person name="Ruiz-Duenas F.J."/>
            <person name="Sabat G."/>
            <person name="Salamov A."/>
            <person name="Samejima M."/>
            <person name="Schmutz J."/>
            <person name="Slot J.C."/>
            <person name="St John F."/>
            <person name="Stenlid J."/>
            <person name="Sun H."/>
            <person name="Sun S."/>
            <person name="Syed K."/>
            <person name="Tsang A."/>
            <person name="Wiebenga A."/>
            <person name="Young D."/>
            <person name="Pisabarro A."/>
            <person name="Eastwood D.C."/>
            <person name="Martin F."/>
            <person name="Cullen D."/>
            <person name="Grigoriev I.V."/>
            <person name="Hibbett D.S."/>
        </authorList>
    </citation>
    <scope>NUCLEOTIDE SEQUENCE [LARGE SCALE GENOMIC DNA]</scope>
    <source>
        <strain evidence="2 3">ATCC 11539</strain>
    </source>
</reference>
<sequence length="112" mass="12848">MPILSPIPPSFQPTGRYSQERRDALHKAHPSGFLTEAELNLMDEFMCKHDQAFAWNDSERGRFRKDFFPPIEFPVLPHTPWIQKNIPIPPGIYNEVCAVIKKKIAAGVYEPS</sequence>
<dbReference type="RefSeq" id="XP_007871168.1">
    <property type="nucleotide sequence ID" value="XM_007872977.1"/>
</dbReference>
<name>S7R7H9_GLOTA</name>
<evidence type="ECO:0000313" key="2">
    <source>
        <dbReference type="EMBL" id="EPQ50335.1"/>
    </source>
</evidence>
<dbReference type="KEGG" id="gtr:GLOTRDRAFT_18840"/>
<keyword evidence="3" id="KW-1185">Reference proteome</keyword>
<dbReference type="OMA" id="AWDYTEC"/>
<accession>S7R7H9</accession>